<sequence length="485" mass="54017">MFEHLSPPLDQQKKDMMDFKIYLTLLFIAILVFVFSLSMSKGPVSKAAVDLHNAAIVIADSTDQIVVVDFSRLAVFNLVIQTSQSGLVLNKIKVYVNGLYDPAILADLKLYHQGMQLGQMADIDEQGYIYFDAAGYKLPVGQNEFSILLASNQYLAAGDILQFSLEDAQAVFLSYQDHVFTAQGDFPVTGGLISFIEKGSISAYNNFKKTDFLAASREANQIASFILNNTGEMIDLRQIVVGYQSDQNLSTDQIFTLSDDSKTVAISKPDSDSQQIVFILDKPVVLAANKSINLKVYAFDLPVGVYDFHLIQAQGLGFASGQDIEFSEQLFLSRIEVRDHFPEFDNGESNKALSSGWNTLFNLKVKARGQDNVSLNKLSWRLDSYGVEISEVEIWANNQFEHTDLIINEGQITANWPLGLSVSPEGTDIKLLIKADQVESSASLQIYLLDDKSEASDNLIWSYNQQYHNSYLLPYLPLNPNILSN</sequence>
<evidence type="ECO:0000313" key="3">
    <source>
        <dbReference type="Proteomes" id="UP000230564"/>
    </source>
</evidence>
<dbReference type="EMBL" id="PCWQ01000007">
    <property type="protein sequence ID" value="PIR07050.1"/>
    <property type="molecule type" value="Genomic_DNA"/>
</dbReference>
<feature type="transmembrane region" description="Helical" evidence="1">
    <location>
        <begin position="21"/>
        <end position="39"/>
    </location>
</feature>
<keyword evidence="1" id="KW-1133">Transmembrane helix</keyword>
<gene>
    <name evidence="2" type="ORF">COV55_01320</name>
</gene>
<keyword evidence="1" id="KW-0812">Transmembrane</keyword>
<keyword evidence="1" id="KW-0472">Membrane</keyword>
<evidence type="ECO:0000313" key="2">
    <source>
        <dbReference type="EMBL" id="PIR07050.1"/>
    </source>
</evidence>
<accession>A0A2H0NDS2</accession>
<comment type="caution">
    <text evidence="2">The sequence shown here is derived from an EMBL/GenBank/DDBJ whole genome shotgun (WGS) entry which is preliminary data.</text>
</comment>
<proteinExistence type="predicted"/>
<dbReference type="Proteomes" id="UP000230564">
    <property type="component" value="Unassembled WGS sequence"/>
</dbReference>
<dbReference type="AlphaFoldDB" id="A0A2H0NDS2"/>
<reference evidence="2 3" key="1">
    <citation type="submission" date="2017-09" db="EMBL/GenBank/DDBJ databases">
        <title>Depth-based differentiation of microbial function through sediment-hosted aquifers and enrichment of novel symbionts in the deep terrestrial subsurface.</title>
        <authorList>
            <person name="Probst A.J."/>
            <person name="Ladd B."/>
            <person name="Jarett J.K."/>
            <person name="Geller-Mcgrath D.E."/>
            <person name="Sieber C.M."/>
            <person name="Emerson J.B."/>
            <person name="Anantharaman K."/>
            <person name="Thomas B.C."/>
            <person name="Malmstrom R."/>
            <person name="Stieglmeier M."/>
            <person name="Klingl A."/>
            <person name="Woyke T."/>
            <person name="Ryan C.M."/>
            <person name="Banfield J.F."/>
        </authorList>
    </citation>
    <scope>NUCLEOTIDE SEQUENCE [LARGE SCALE GENOMIC DNA]</scope>
    <source>
        <strain evidence="2">CG11_big_fil_rev_8_21_14_0_20_36_20</strain>
    </source>
</reference>
<name>A0A2H0NDS2_9BACT</name>
<evidence type="ECO:0000256" key="1">
    <source>
        <dbReference type="SAM" id="Phobius"/>
    </source>
</evidence>
<protein>
    <submittedName>
        <fullName evidence="2">Uncharacterized protein</fullName>
    </submittedName>
</protein>
<organism evidence="2 3">
    <name type="scientific">Candidatus Komeilibacteria bacterium CG11_big_fil_rev_8_21_14_0_20_36_20</name>
    <dbReference type="NCBI Taxonomy" id="1974477"/>
    <lineage>
        <taxon>Bacteria</taxon>
        <taxon>Candidatus Komeiliibacteriota</taxon>
    </lineage>
</organism>